<sequence>MALATQEDVEDVLGRDLTSDEESRVDGQLEAASDLVVGHLYPCPIPDPVPGAITRVTAEMVADLITRKAAPVPEGATSLGAGVYNVGLDVGATTNGPWLTAKLKTRLLPYRCGNGMASVALTSDRYIT</sequence>
<dbReference type="EMBL" id="JBHSBA010000003">
    <property type="protein sequence ID" value="MFC4124932.1"/>
    <property type="molecule type" value="Genomic_DNA"/>
</dbReference>
<evidence type="ECO:0000313" key="2">
    <source>
        <dbReference type="EMBL" id="MFC4124932.1"/>
    </source>
</evidence>
<evidence type="ECO:0000313" key="3">
    <source>
        <dbReference type="Proteomes" id="UP001595767"/>
    </source>
</evidence>
<proteinExistence type="predicted"/>
<accession>A0ABV8L3T1</accession>
<evidence type="ECO:0000256" key="1">
    <source>
        <dbReference type="SAM" id="MobiDB-lite"/>
    </source>
</evidence>
<organism evidence="2 3">
    <name type="scientific">Nocardia rhizosphaerae</name>
    <dbReference type="NCBI Taxonomy" id="1691571"/>
    <lineage>
        <taxon>Bacteria</taxon>
        <taxon>Bacillati</taxon>
        <taxon>Actinomycetota</taxon>
        <taxon>Actinomycetes</taxon>
        <taxon>Mycobacteriales</taxon>
        <taxon>Nocardiaceae</taxon>
        <taxon>Nocardia</taxon>
    </lineage>
</organism>
<feature type="compositionally biased region" description="Basic and acidic residues" evidence="1">
    <location>
        <begin position="12"/>
        <end position="25"/>
    </location>
</feature>
<comment type="caution">
    <text evidence="2">The sequence shown here is derived from an EMBL/GenBank/DDBJ whole genome shotgun (WGS) entry which is preliminary data.</text>
</comment>
<gene>
    <name evidence="2" type="ORF">ACFOW8_08340</name>
</gene>
<protein>
    <submittedName>
        <fullName evidence="2">Uncharacterized protein</fullName>
    </submittedName>
</protein>
<keyword evidence="3" id="KW-1185">Reference proteome</keyword>
<name>A0ABV8L3T1_9NOCA</name>
<dbReference type="RefSeq" id="WP_378547834.1">
    <property type="nucleotide sequence ID" value="NZ_JBHSBA010000003.1"/>
</dbReference>
<reference evidence="3" key="1">
    <citation type="journal article" date="2019" name="Int. J. Syst. Evol. Microbiol.">
        <title>The Global Catalogue of Microorganisms (GCM) 10K type strain sequencing project: providing services to taxonomists for standard genome sequencing and annotation.</title>
        <authorList>
            <consortium name="The Broad Institute Genomics Platform"/>
            <consortium name="The Broad Institute Genome Sequencing Center for Infectious Disease"/>
            <person name="Wu L."/>
            <person name="Ma J."/>
        </authorList>
    </citation>
    <scope>NUCLEOTIDE SEQUENCE [LARGE SCALE GENOMIC DNA]</scope>
    <source>
        <strain evidence="3">CGMCC 4.7204</strain>
    </source>
</reference>
<feature type="region of interest" description="Disordered" evidence="1">
    <location>
        <begin position="1"/>
        <end position="25"/>
    </location>
</feature>
<dbReference type="Proteomes" id="UP001595767">
    <property type="component" value="Unassembled WGS sequence"/>
</dbReference>